<dbReference type="PROSITE" id="PS50928">
    <property type="entry name" value="ABC_TM1"/>
    <property type="match status" value="1"/>
</dbReference>
<comment type="similarity">
    <text evidence="5">Belongs to the binding-protein-dependent transport system permease family.</text>
</comment>
<keyword evidence="2 5" id="KW-0812">Transmembrane</keyword>
<dbReference type="GO" id="GO:0006865">
    <property type="term" value="P:amino acid transport"/>
    <property type="evidence" value="ECO:0007669"/>
    <property type="project" value="TreeGrafter"/>
</dbReference>
<reference evidence="9" key="1">
    <citation type="submission" date="2016-10" db="EMBL/GenBank/DDBJ databases">
        <authorList>
            <person name="Varghese N."/>
        </authorList>
    </citation>
    <scope>NUCLEOTIDE SEQUENCE [LARGE SCALE GENOMIC DNA]</scope>
    <source>
        <strain evidence="9">DSM 24868</strain>
    </source>
</reference>
<dbReference type="InterPro" id="IPR035906">
    <property type="entry name" value="MetI-like_sf"/>
</dbReference>
<dbReference type="PANTHER" id="PTHR30614:SF21">
    <property type="entry name" value="AMINO ACID ABC TRANSPORTER PERMEASE"/>
    <property type="match status" value="1"/>
</dbReference>
<keyword evidence="5" id="KW-0813">Transport</keyword>
<dbReference type="CDD" id="cd06261">
    <property type="entry name" value="TM_PBP2"/>
    <property type="match status" value="1"/>
</dbReference>
<feature type="region of interest" description="Disordered" evidence="6">
    <location>
        <begin position="271"/>
        <end position="356"/>
    </location>
</feature>
<evidence type="ECO:0000259" key="7">
    <source>
        <dbReference type="PROSITE" id="PS50928"/>
    </source>
</evidence>
<dbReference type="EMBL" id="FNZI01000004">
    <property type="protein sequence ID" value="SEJ48549.1"/>
    <property type="molecule type" value="Genomic_DNA"/>
</dbReference>
<dbReference type="GO" id="GO:0055085">
    <property type="term" value="P:transmembrane transport"/>
    <property type="evidence" value="ECO:0007669"/>
    <property type="project" value="InterPro"/>
</dbReference>
<evidence type="ECO:0000256" key="5">
    <source>
        <dbReference type="RuleBase" id="RU363032"/>
    </source>
</evidence>
<evidence type="ECO:0000256" key="4">
    <source>
        <dbReference type="ARBA" id="ARBA00023136"/>
    </source>
</evidence>
<evidence type="ECO:0000313" key="8">
    <source>
        <dbReference type="EMBL" id="SEJ48549.1"/>
    </source>
</evidence>
<gene>
    <name evidence="8" type="ORF">SAMN05421637_1971</name>
</gene>
<evidence type="ECO:0000256" key="3">
    <source>
        <dbReference type="ARBA" id="ARBA00022989"/>
    </source>
</evidence>
<proteinExistence type="inferred from homology"/>
<keyword evidence="9" id="KW-1185">Reference proteome</keyword>
<dbReference type="OrthoDB" id="4543034at2"/>
<dbReference type="AlphaFoldDB" id="A0A1H6Z4V3"/>
<keyword evidence="4 5" id="KW-0472">Membrane</keyword>
<keyword evidence="3 5" id="KW-1133">Transmembrane helix</keyword>
<dbReference type="Proteomes" id="UP000183315">
    <property type="component" value="Unassembled WGS sequence"/>
</dbReference>
<dbReference type="GO" id="GO:0005886">
    <property type="term" value="C:plasma membrane"/>
    <property type="evidence" value="ECO:0007669"/>
    <property type="project" value="UniProtKB-SubCell"/>
</dbReference>
<feature type="compositionally biased region" description="Low complexity" evidence="6">
    <location>
        <begin position="280"/>
        <end position="290"/>
    </location>
</feature>
<dbReference type="RefSeq" id="WP_074789394.1">
    <property type="nucleotide sequence ID" value="NZ_BBLU01000006.1"/>
</dbReference>
<feature type="transmembrane region" description="Helical" evidence="5">
    <location>
        <begin position="21"/>
        <end position="41"/>
    </location>
</feature>
<dbReference type="STRING" id="1043493.SAMN05421637_1971"/>
<feature type="compositionally biased region" description="Basic and acidic residues" evidence="6">
    <location>
        <begin position="325"/>
        <end position="356"/>
    </location>
</feature>
<feature type="transmembrane region" description="Helical" evidence="5">
    <location>
        <begin position="138"/>
        <end position="157"/>
    </location>
</feature>
<sequence length="356" mass="38497">MSASVLYDAPGPRAKRLDRTLNWVFSLALLAVAGYIAYAFAQRGVFDDRWKILTDPPKNQEAITVWRALGRGLGATLTAAAIAAPIAIAAGSAVAIVRRGVTSTLTRRAGTVLVEFSRGLPVLMLMFLAKLVFGWSPLWSVVFGLVVYNAAVVAEILRAGLAALPKGQREAGLSIGLSTMRTTLLIELPQAVRIMLPALISQMVVLLKDTALGYIVAYEELLRVIKLNRDYFGENGRYTIPLFVVGASIYILINLLVSRLATFIERRLREGGSRGKGIEPPEIGPTGPIPQSGVGGPAREEGAAAGDPVFAAGRRPESHPIPQRRPGDAEEERRRDALNSRAEIEANRGRRGGERW</sequence>
<dbReference type="Gene3D" id="1.10.3720.10">
    <property type="entry name" value="MetI-like"/>
    <property type="match status" value="1"/>
</dbReference>
<dbReference type="Pfam" id="PF00528">
    <property type="entry name" value="BPD_transp_1"/>
    <property type="match status" value="1"/>
</dbReference>
<protein>
    <submittedName>
        <fullName evidence="8">Amino acid ABC transporter membrane protein 2, PAAT family</fullName>
    </submittedName>
</protein>
<evidence type="ECO:0000256" key="2">
    <source>
        <dbReference type="ARBA" id="ARBA00022692"/>
    </source>
</evidence>
<dbReference type="InterPro" id="IPR000515">
    <property type="entry name" value="MetI-like"/>
</dbReference>
<dbReference type="PANTHER" id="PTHR30614">
    <property type="entry name" value="MEMBRANE COMPONENT OF AMINO ACID ABC TRANSPORTER"/>
    <property type="match status" value="1"/>
</dbReference>
<accession>A0A1H6Z4V3</accession>
<feature type="transmembrane region" description="Helical" evidence="5">
    <location>
        <begin position="75"/>
        <end position="97"/>
    </location>
</feature>
<dbReference type="SUPFAM" id="SSF161098">
    <property type="entry name" value="MetI-like"/>
    <property type="match status" value="1"/>
</dbReference>
<dbReference type="eggNOG" id="COG0765">
    <property type="taxonomic scope" value="Bacteria"/>
</dbReference>
<organism evidence="8 9">
    <name type="scientific">Demequina mangrovi</name>
    <dbReference type="NCBI Taxonomy" id="1043493"/>
    <lineage>
        <taxon>Bacteria</taxon>
        <taxon>Bacillati</taxon>
        <taxon>Actinomycetota</taxon>
        <taxon>Actinomycetes</taxon>
        <taxon>Micrococcales</taxon>
        <taxon>Demequinaceae</taxon>
        <taxon>Demequina</taxon>
    </lineage>
</organism>
<evidence type="ECO:0000256" key="1">
    <source>
        <dbReference type="ARBA" id="ARBA00004141"/>
    </source>
</evidence>
<dbReference type="InterPro" id="IPR043429">
    <property type="entry name" value="ArtM/GltK/GlnP/TcyL/YhdX-like"/>
</dbReference>
<feature type="transmembrane region" description="Helical" evidence="5">
    <location>
        <begin position="238"/>
        <end position="257"/>
    </location>
</feature>
<comment type="subcellular location">
    <subcellularLocation>
        <location evidence="5">Cell membrane</location>
        <topology evidence="5">Multi-pass membrane protein</topology>
    </subcellularLocation>
    <subcellularLocation>
        <location evidence="1">Membrane</location>
        <topology evidence="1">Multi-pass membrane protein</topology>
    </subcellularLocation>
</comment>
<evidence type="ECO:0000256" key="6">
    <source>
        <dbReference type="SAM" id="MobiDB-lite"/>
    </source>
</evidence>
<feature type="domain" description="ABC transmembrane type-1" evidence="7">
    <location>
        <begin position="73"/>
        <end position="261"/>
    </location>
</feature>
<evidence type="ECO:0000313" key="9">
    <source>
        <dbReference type="Proteomes" id="UP000183315"/>
    </source>
</evidence>
<name>A0A1H6Z4V3_9MICO</name>